<feature type="domain" description="Ketoreductase" evidence="2">
    <location>
        <begin position="9"/>
        <end position="166"/>
    </location>
</feature>
<dbReference type="InterPro" id="IPR036291">
    <property type="entry name" value="NAD(P)-bd_dom_sf"/>
</dbReference>
<evidence type="ECO:0000259" key="2">
    <source>
        <dbReference type="SMART" id="SM00822"/>
    </source>
</evidence>
<dbReference type="Gene3D" id="3.40.50.720">
    <property type="entry name" value="NAD(P)-binding Rossmann-like Domain"/>
    <property type="match status" value="1"/>
</dbReference>
<accession>A0A932A9G7</accession>
<comment type="caution">
    <text evidence="3">The sequence shown here is derived from an EMBL/GenBank/DDBJ whole genome shotgun (WGS) entry which is preliminary data.</text>
</comment>
<name>A0A932A9G7_9BACT</name>
<dbReference type="AlphaFoldDB" id="A0A932A9G7"/>
<protein>
    <submittedName>
        <fullName evidence="3">SDR family NAD(P)-dependent oxidoreductase</fullName>
    </submittedName>
</protein>
<gene>
    <name evidence="3" type="ORF">HYX28_06990</name>
</gene>
<dbReference type="InterPro" id="IPR057326">
    <property type="entry name" value="KR_dom"/>
</dbReference>
<organism evidence="3 4">
    <name type="scientific">Candidatus Korobacter versatilis</name>
    <dbReference type="NCBI Taxonomy" id="658062"/>
    <lineage>
        <taxon>Bacteria</taxon>
        <taxon>Pseudomonadati</taxon>
        <taxon>Acidobacteriota</taxon>
        <taxon>Terriglobia</taxon>
        <taxon>Terriglobales</taxon>
        <taxon>Candidatus Korobacteraceae</taxon>
        <taxon>Candidatus Korobacter</taxon>
    </lineage>
</organism>
<proteinExistence type="inferred from homology"/>
<dbReference type="PRINTS" id="PR01713">
    <property type="entry name" value="NUCEPIMERASE"/>
</dbReference>
<evidence type="ECO:0000313" key="3">
    <source>
        <dbReference type="EMBL" id="MBI2678511.1"/>
    </source>
</evidence>
<comment type="similarity">
    <text evidence="1">Belongs to the NAD(P)-dependent epimerase/dehydratase family.</text>
</comment>
<evidence type="ECO:0000256" key="1">
    <source>
        <dbReference type="ARBA" id="ARBA00007637"/>
    </source>
</evidence>
<dbReference type="InterPro" id="IPR001509">
    <property type="entry name" value="Epimerase_deHydtase"/>
</dbReference>
<dbReference type="PANTHER" id="PTHR43000">
    <property type="entry name" value="DTDP-D-GLUCOSE 4,6-DEHYDRATASE-RELATED"/>
    <property type="match status" value="1"/>
</dbReference>
<dbReference type="Pfam" id="PF01370">
    <property type="entry name" value="Epimerase"/>
    <property type="match status" value="2"/>
</dbReference>
<dbReference type="SMART" id="SM00822">
    <property type="entry name" value="PKS_KR"/>
    <property type="match status" value="1"/>
</dbReference>
<sequence length="379" mass="41079">MAASSPNPKRVLVTGGAGFVGSHTVDALLAQGHEVRVFDNLAEQVHGAGVLPEYLAKDVEFIRGDMRDIAALRDAVAGVEVVFHLAAAVGVGQSMYQIANYMAANTQGTANLLQALLDRKTKLEKLVVASSMSIYGEGKYLCQHCGEQAPGPRSREQTQAHEWEVKCPRCGQALTPIATDESKPLQCTSVYALSKKDQEELCLLYGRTYGLPVVALRYFNIYGPRQALSNPYTGVAAIFAARLLNRRAPLVFEDGMQMRDFVSVRDVVAANLLAMERAGADGMAMNIGSGSPVSIREVAQTLAQTLGREVASEFTGKYRAGDIRHCFADIGRARRTLGYQPRHSFAEGIRELAEWLRAQSAEDRAAEAAAELEHHGLTA</sequence>
<dbReference type="EMBL" id="JACPNR010000009">
    <property type="protein sequence ID" value="MBI2678511.1"/>
    <property type="molecule type" value="Genomic_DNA"/>
</dbReference>
<evidence type="ECO:0000313" key="4">
    <source>
        <dbReference type="Proteomes" id="UP000779809"/>
    </source>
</evidence>
<dbReference type="Proteomes" id="UP000779809">
    <property type="component" value="Unassembled WGS sequence"/>
</dbReference>
<reference evidence="3" key="1">
    <citation type="submission" date="2020-07" db="EMBL/GenBank/DDBJ databases">
        <title>Huge and variable diversity of episymbiotic CPR bacteria and DPANN archaea in groundwater ecosystems.</title>
        <authorList>
            <person name="He C.Y."/>
            <person name="Keren R."/>
            <person name="Whittaker M."/>
            <person name="Farag I.F."/>
            <person name="Doudna J."/>
            <person name="Cate J.H.D."/>
            <person name="Banfield J.F."/>
        </authorList>
    </citation>
    <scope>NUCLEOTIDE SEQUENCE</scope>
    <source>
        <strain evidence="3">NC_groundwater_580_Pr5_B-0.1um_64_19</strain>
    </source>
</reference>
<dbReference type="SUPFAM" id="SSF51735">
    <property type="entry name" value="NAD(P)-binding Rossmann-fold domains"/>
    <property type="match status" value="1"/>
</dbReference>